<gene>
    <name evidence="1" type="ORF">DSO57_1008505</name>
</gene>
<evidence type="ECO:0000313" key="2">
    <source>
        <dbReference type="Proteomes" id="UP001165960"/>
    </source>
</evidence>
<evidence type="ECO:0000313" key="1">
    <source>
        <dbReference type="EMBL" id="KAJ9074238.1"/>
    </source>
</evidence>
<dbReference type="Proteomes" id="UP001165960">
    <property type="component" value="Unassembled WGS sequence"/>
</dbReference>
<organism evidence="1 2">
    <name type="scientific">Entomophthora muscae</name>
    <dbReference type="NCBI Taxonomy" id="34485"/>
    <lineage>
        <taxon>Eukaryota</taxon>
        <taxon>Fungi</taxon>
        <taxon>Fungi incertae sedis</taxon>
        <taxon>Zoopagomycota</taxon>
        <taxon>Entomophthoromycotina</taxon>
        <taxon>Entomophthoromycetes</taxon>
        <taxon>Entomophthorales</taxon>
        <taxon>Entomophthoraceae</taxon>
        <taxon>Entomophthora</taxon>
    </lineage>
</organism>
<dbReference type="EMBL" id="QTSX02002866">
    <property type="protein sequence ID" value="KAJ9074238.1"/>
    <property type="molecule type" value="Genomic_DNA"/>
</dbReference>
<accession>A0ACC2TI75</accession>
<reference evidence="1" key="1">
    <citation type="submission" date="2022-04" db="EMBL/GenBank/DDBJ databases">
        <title>Genome of the entomopathogenic fungus Entomophthora muscae.</title>
        <authorList>
            <person name="Elya C."/>
            <person name="Lovett B.R."/>
            <person name="Lee E."/>
            <person name="Macias A.M."/>
            <person name="Hajek A.E."/>
            <person name="De Bivort B.L."/>
            <person name="Kasson M.T."/>
            <person name="De Fine Licht H.H."/>
            <person name="Stajich J.E."/>
        </authorList>
    </citation>
    <scope>NUCLEOTIDE SEQUENCE</scope>
    <source>
        <strain evidence="1">Berkeley</strain>
    </source>
</reference>
<protein>
    <submittedName>
        <fullName evidence="1">Uncharacterized protein</fullName>
    </submittedName>
</protein>
<sequence length="102" mass="11403">MMQVGDNLSHLLHLVKDLTDRAQDLLISGEHLVNSFTCDDLDQLLFKWLPGSLCEEDPPLFALPVEEPQAISWPAPAPQGYSTQCTPATSRINSYRMEHPPC</sequence>
<name>A0ACC2TI75_9FUNG</name>
<comment type="caution">
    <text evidence="1">The sequence shown here is derived from an EMBL/GenBank/DDBJ whole genome shotgun (WGS) entry which is preliminary data.</text>
</comment>
<proteinExistence type="predicted"/>
<keyword evidence="2" id="KW-1185">Reference proteome</keyword>